<accession>A0A369CG91</accession>
<feature type="transmembrane region" description="Helical" evidence="1">
    <location>
        <begin position="663"/>
        <end position="684"/>
    </location>
</feature>
<dbReference type="Proteomes" id="UP000252707">
    <property type="component" value="Unassembled WGS sequence"/>
</dbReference>
<keyword evidence="1" id="KW-0812">Transmembrane</keyword>
<feature type="transmembrane region" description="Helical" evidence="1">
    <location>
        <begin position="591"/>
        <end position="612"/>
    </location>
</feature>
<name>A0A369CG91_9GAMM</name>
<evidence type="ECO:0000256" key="1">
    <source>
        <dbReference type="SAM" id="Phobius"/>
    </source>
</evidence>
<comment type="caution">
    <text evidence="2">The sequence shown here is derived from an EMBL/GenBank/DDBJ whole genome shotgun (WGS) entry which is preliminary data.</text>
</comment>
<feature type="transmembrane region" description="Helical" evidence="1">
    <location>
        <begin position="784"/>
        <end position="805"/>
    </location>
</feature>
<evidence type="ECO:0000313" key="2">
    <source>
        <dbReference type="EMBL" id="RCX32713.1"/>
    </source>
</evidence>
<dbReference type="OrthoDB" id="8540330at2"/>
<feature type="transmembrane region" description="Helical" evidence="1">
    <location>
        <begin position="725"/>
        <end position="743"/>
    </location>
</feature>
<feature type="transmembrane region" description="Helical" evidence="1">
    <location>
        <begin position="115"/>
        <end position="139"/>
    </location>
</feature>
<dbReference type="InterPro" id="IPR029063">
    <property type="entry name" value="SAM-dependent_MTases_sf"/>
</dbReference>
<keyword evidence="3" id="KW-1185">Reference proteome</keyword>
<protein>
    <submittedName>
        <fullName evidence="2">Spermidine synthase</fullName>
    </submittedName>
</protein>
<dbReference type="RefSeq" id="WP_114277634.1">
    <property type="nucleotide sequence ID" value="NZ_QPJY01000001.1"/>
</dbReference>
<dbReference type="EMBL" id="QPJY01000001">
    <property type="protein sequence ID" value="RCX32713.1"/>
    <property type="molecule type" value="Genomic_DNA"/>
</dbReference>
<feature type="transmembrane region" description="Helical" evidence="1">
    <location>
        <begin position="151"/>
        <end position="169"/>
    </location>
</feature>
<feature type="transmembrane region" description="Helical" evidence="1">
    <location>
        <begin position="632"/>
        <end position="651"/>
    </location>
</feature>
<organism evidence="2 3">
    <name type="scientific">Thioalbus denitrificans</name>
    <dbReference type="NCBI Taxonomy" id="547122"/>
    <lineage>
        <taxon>Bacteria</taxon>
        <taxon>Pseudomonadati</taxon>
        <taxon>Pseudomonadota</taxon>
        <taxon>Gammaproteobacteria</taxon>
        <taxon>Chromatiales</taxon>
        <taxon>Ectothiorhodospiraceae</taxon>
        <taxon>Thioalbus</taxon>
    </lineage>
</organism>
<sequence length="810" mass="85033">MPRHPASAARTATPWAAVALLSGAALAYEVLLTRLFALIQWHHFAYMVISLALLGYGISGTLLELAGGWLRRHFGAAFAAGAAGFGLTAVGGFLAAQRLPFNPLELAWDPRQALLLPAIYLLLALPFLCAATAVGLALWHCRGAVHRLYAADLLGAGAGAMGVVALLGWLEPARALVAVGALGLLSAALVPGLGRARPALPLLALGLLLTPAAWITLLPSPYKDLSQALAIVGAEPLLHAHGPLGVIDVVANRRVPLRSAAGLSLAAPDRPAEQLALFLDGDALGAVNRLQGAPASAAWLDWVPTALPYHLLAAAGTGAPRVLVLGAGGGTEVLQGLQQGAATVDAVELNPQLVELMENPLAAFNGGLYQRPGVRVHVGEARGFVTRSRARWDLVQLALLDAFSVGSAGLHALSESYLYTVEAFAGYLDHLAPGGYLALTRWLRLPPRDSLKLLATAAAALERAGVADPGTRLALIRGWNTATLVVKNGPLEPADIAALKAFCRSRGFDPAWYPGMAAGEANRAHRLPQPYLHQGAVALLGPQRAAFMDRYPFLLRPASDDRPYFFHFFRWRALPHWLEQRANAGAAQLEWGYLVLVATLAQALLAGIALVILPLTLRRRRDPPPPGLRWRVLVYFGALGLGFLLLEIAFIQKLVLFLAHPLYALTVVLAGFLVFAGLGSAAAGRIGGGRRVMSRAMAVLVAVAVGELALLGWLGGWLAGLPEGLRILAALGLVAPLGIAMGVPFPQGLAQLQSLAPGLVPWAWAINGCASVVSAALATVLAMAWGFTAVVILALGCYLAALAAWPRLAR</sequence>
<feature type="transmembrane region" description="Helical" evidence="1">
    <location>
        <begin position="43"/>
        <end position="63"/>
    </location>
</feature>
<dbReference type="AlphaFoldDB" id="A0A369CG91"/>
<proteinExistence type="predicted"/>
<gene>
    <name evidence="2" type="ORF">DFQ59_10110</name>
</gene>
<dbReference type="SUPFAM" id="SSF53335">
    <property type="entry name" value="S-adenosyl-L-methionine-dependent methyltransferases"/>
    <property type="match status" value="1"/>
</dbReference>
<feature type="transmembrane region" description="Helical" evidence="1">
    <location>
        <begin position="755"/>
        <end position="778"/>
    </location>
</feature>
<feature type="transmembrane region" description="Helical" evidence="1">
    <location>
        <begin position="696"/>
        <end position="719"/>
    </location>
</feature>
<feature type="transmembrane region" description="Helical" evidence="1">
    <location>
        <begin position="75"/>
        <end position="95"/>
    </location>
</feature>
<dbReference type="Gene3D" id="3.40.50.150">
    <property type="entry name" value="Vaccinia Virus protein VP39"/>
    <property type="match status" value="1"/>
</dbReference>
<dbReference type="CDD" id="cd02440">
    <property type="entry name" value="AdoMet_MTases"/>
    <property type="match status" value="1"/>
</dbReference>
<keyword evidence="1" id="KW-0472">Membrane</keyword>
<reference evidence="2 3" key="1">
    <citation type="submission" date="2018-07" db="EMBL/GenBank/DDBJ databases">
        <title>Genomic Encyclopedia of Type Strains, Phase IV (KMG-IV): sequencing the most valuable type-strain genomes for metagenomic binning, comparative biology and taxonomic classification.</title>
        <authorList>
            <person name="Goeker M."/>
        </authorList>
    </citation>
    <scope>NUCLEOTIDE SEQUENCE [LARGE SCALE GENOMIC DNA]</scope>
    <source>
        <strain evidence="2 3">DSM 26407</strain>
    </source>
</reference>
<feature type="transmembrane region" description="Helical" evidence="1">
    <location>
        <begin position="175"/>
        <end position="193"/>
    </location>
</feature>
<feature type="transmembrane region" description="Helical" evidence="1">
    <location>
        <begin position="200"/>
        <end position="218"/>
    </location>
</feature>
<keyword evidence="1" id="KW-1133">Transmembrane helix</keyword>
<evidence type="ECO:0000313" key="3">
    <source>
        <dbReference type="Proteomes" id="UP000252707"/>
    </source>
</evidence>